<dbReference type="RefSeq" id="WP_142713066.1">
    <property type="nucleotide sequence ID" value="NZ_FXTH01000002.1"/>
</dbReference>
<keyword evidence="2 4" id="KW-0547">Nucleotide-binding</keyword>
<dbReference type="InterPro" id="IPR036897">
    <property type="entry name" value="CarbamoylP_synth_lsu_oligo_sf"/>
</dbReference>
<reference evidence="6 7" key="1">
    <citation type="submission" date="2017-05" db="EMBL/GenBank/DDBJ databases">
        <authorList>
            <person name="Varghese N."/>
            <person name="Submissions S."/>
        </authorList>
    </citation>
    <scope>NUCLEOTIDE SEQUENCE [LARGE SCALE GENOMIC DNA]</scope>
    <source>
        <strain evidence="6 7">DSM 21194</strain>
    </source>
</reference>
<name>A0A521B4C7_9BACT</name>
<dbReference type="AlphaFoldDB" id="A0A521B4C7"/>
<protein>
    <submittedName>
        <fullName evidence="6">Carbamoylphosphate synthase large subunit</fullName>
    </submittedName>
</protein>
<dbReference type="SMART" id="SM01096">
    <property type="entry name" value="CPSase_L_D3"/>
    <property type="match status" value="1"/>
</dbReference>
<dbReference type="PANTHER" id="PTHR11405:SF16">
    <property type="entry name" value="ASPARTATE CARBAMOYLTRANSFERASE, CHLOROPLASTIC"/>
    <property type="match status" value="1"/>
</dbReference>
<dbReference type="InterPro" id="IPR005479">
    <property type="entry name" value="CPAse_ATP-bd"/>
</dbReference>
<dbReference type="SUPFAM" id="SSF52440">
    <property type="entry name" value="PreATP-grasp domain"/>
    <property type="match status" value="2"/>
</dbReference>
<dbReference type="GO" id="GO:0006541">
    <property type="term" value="P:glutamine metabolic process"/>
    <property type="evidence" value="ECO:0007669"/>
    <property type="project" value="TreeGrafter"/>
</dbReference>
<dbReference type="EMBL" id="FXTH01000002">
    <property type="protein sequence ID" value="SMO41939.1"/>
    <property type="molecule type" value="Genomic_DNA"/>
</dbReference>
<dbReference type="GO" id="GO:0005737">
    <property type="term" value="C:cytoplasm"/>
    <property type="evidence" value="ECO:0007669"/>
    <property type="project" value="TreeGrafter"/>
</dbReference>
<sequence length="647" mass="72430">MKFKDAKESILLVGTGERPINGNYNSAGGEIQCCEALMEEGKRPILMTSVGTEQVISTILNVTSYSSSFSQAAVDAILNKENIDAVFAPFIDSKGWEMVQKLEECGYWKQNNVRLINANLPTGYEYKRFQKLRIAISKANLQQPGCADILSVDEVPEILKSMGGLPVTLHTGRNERTTVAKLKDFNKKVKRHFEGDCSEKLYAEECPVDGKEVSIGILKDQGGTARVIWTSENVMPVFASSERLSISPVQTLNTDDRRFLYKAALKLVKELEDFAGFCRVKFILDSSKGNILVSDVSFNINRSALVSLSAGIPLYKVLTKLAMGSRLRELGLERGFEHKNTDRVLLSVPGNKNGTGDLCSSAGEQPKEEKIYIGHNFCEVLQKAWREGDARYGDGNTIITGRESINQCLQHPYWDELFHLYQALSIGVSVEDLQRATHIDSWFLVHIKLIVDLEWQLQQESVTTVAKLQWKNLRSCGFSDSRITSILSLKYPGITEKDISEQREEYQVDLPLISATFPQPARGKDPDKTIMVLASEHAGPQGVSSLIPTLLLINEARRLGYSIILVTDNTESSSLWMSFVDRIYLEPLKWGVIHEIYKREDPSGIFIDVDCSDQQKLNEHFTAIKAPVVQVPELTFPRNDGNGKNHQ</sequence>
<evidence type="ECO:0000313" key="7">
    <source>
        <dbReference type="Proteomes" id="UP000317593"/>
    </source>
</evidence>
<evidence type="ECO:0000256" key="3">
    <source>
        <dbReference type="ARBA" id="ARBA00022840"/>
    </source>
</evidence>
<dbReference type="Gene3D" id="1.10.1030.10">
    <property type="entry name" value="Carbamoyl-phosphate synthetase, large subunit oligomerisation domain"/>
    <property type="match status" value="1"/>
</dbReference>
<dbReference type="InterPro" id="IPR011761">
    <property type="entry name" value="ATP-grasp"/>
</dbReference>
<dbReference type="GO" id="GO:0046872">
    <property type="term" value="F:metal ion binding"/>
    <property type="evidence" value="ECO:0007669"/>
    <property type="project" value="InterPro"/>
</dbReference>
<gene>
    <name evidence="6" type="ORF">SAMN06265218_102182</name>
</gene>
<dbReference type="SUPFAM" id="SSF48108">
    <property type="entry name" value="Carbamoyl phosphate synthetase, large subunit connection domain"/>
    <property type="match status" value="1"/>
</dbReference>
<evidence type="ECO:0000256" key="4">
    <source>
        <dbReference type="PROSITE-ProRule" id="PRU00409"/>
    </source>
</evidence>
<organism evidence="6 7">
    <name type="scientific">Fodinibius sediminis</name>
    <dbReference type="NCBI Taxonomy" id="1214077"/>
    <lineage>
        <taxon>Bacteria</taxon>
        <taxon>Pseudomonadati</taxon>
        <taxon>Balneolota</taxon>
        <taxon>Balneolia</taxon>
        <taxon>Balneolales</taxon>
        <taxon>Balneolaceae</taxon>
        <taxon>Fodinibius</taxon>
    </lineage>
</organism>
<evidence type="ECO:0000313" key="6">
    <source>
        <dbReference type="EMBL" id="SMO41939.1"/>
    </source>
</evidence>
<keyword evidence="3 4" id="KW-0067">ATP-binding</keyword>
<dbReference type="InterPro" id="IPR016185">
    <property type="entry name" value="PreATP-grasp_dom_sf"/>
</dbReference>
<proteinExistence type="predicted"/>
<feature type="domain" description="ATP-grasp" evidence="5">
    <location>
        <begin position="133"/>
        <end position="323"/>
    </location>
</feature>
<dbReference type="Pfam" id="PF02787">
    <property type="entry name" value="CPSase_L_D3"/>
    <property type="match status" value="1"/>
</dbReference>
<dbReference type="Proteomes" id="UP000317593">
    <property type="component" value="Unassembled WGS sequence"/>
</dbReference>
<dbReference type="PROSITE" id="PS50975">
    <property type="entry name" value="ATP_GRASP"/>
    <property type="match status" value="1"/>
</dbReference>
<dbReference type="InterPro" id="IPR005480">
    <property type="entry name" value="CPSase_lsu_oligo"/>
</dbReference>
<dbReference type="SUPFAM" id="SSF56059">
    <property type="entry name" value="Glutathione synthetase ATP-binding domain-like"/>
    <property type="match status" value="1"/>
</dbReference>
<dbReference type="Gene3D" id="3.40.50.20">
    <property type="match status" value="1"/>
</dbReference>
<dbReference type="Pfam" id="PF02786">
    <property type="entry name" value="CPSase_L_D2"/>
    <property type="match status" value="1"/>
</dbReference>
<dbReference type="PANTHER" id="PTHR11405">
    <property type="entry name" value="CARBAMOYLTRANSFERASE FAMILY MEMBER"/>
    <property type="match status" value="1"/>
</dbReference>
<keyword evidence="7" id="KW-1185">Reference proteome</keyword>
<evidence type="ECO:0000256" key="2">
    <source>
        <dbReference type="ARBA" id="ARBA00022741"/>
    </source>
</evidence>
<dbReference type="GO" id="GO:0004088">
    <property type="term" value="F:carbamoyl-phosphate synthase (glutamine-hydrolyzing) activity"/>
    <property type="evidence" value="ECO:0007669"/>
    <property type="project" value="TreeGrafter"/>
</dbReference>
<dbReference type="GO" id="GO:0005524">
    <property type="term" value="F:ATP binding"/>
    <property type="evidence" value="ECO:0007669"/>
    <property type="project" value="UniProtKB-UniRule"/>
</dbReference>
<evidence type="ECO:0000259" key="5">
    <source>
        <dbReference type="PROSITE" id="PS50975"/>
    </source>
</evidence>
<keyword evidence="1" id="KW-0436">Ligase</keyword>
<accession>A0A521B4C7</accession>
<dbReference type="Gene3D" id="3.30.470.20">
    <property type="entry name" value="ATP-grasp fold, B domain"/>
    <property type="match status" value="1"/>
</dbReference>
<evidence type="ECO:0000256" key="1">
    <source>
        <dbReference type="ARBA" id="ARBA00022598"/>
    </source>
</evidence>